<dbReference type="InterPro" id="IPR021958">
    <property type="entry name" value="DUF3575"/>
</dbReference>
<organism evidence="1 2">
    <name type="scientific">Candidatus Defluviibacterium haderslevense</name>
    <dbReference type="NCBI Taxonomy" id="2981993"/>
    <lineage>
        <taxon>Bacteria</taxon>
        <taxon>Pseudomonadati</taxon>
        <taxon>Bacteroidota</taxon>
        <taxon>Saprospiria</taxon>
        <taxon>Saprospirales</taxon>
        <taxon>Saprospiraceae</taxon>
        <taxon>Candidatus Defluviibacterium</taxon>
    </lineage>
</organism>
<reference evidence="1 2" key="1">
    <citation type="submission" date="2020-10" db="EMBL/GenBank/DDBJ databases">
        <title>Connecting structure to function with the recovery of over 1000 high-quality activated sludge metagenome-assembled genomes encoding full-length rRNA genes using long-read sequencing.</title>
        <authorList>
            <person name="Singleton C.M."/>
            <person name="Petriglieri F."/>
            <person name="Kristensen J.M."/>
            <person name="Kirkegaard R.H."/>
            <person name="Michaelsen T.Y."/>
            <person name="Andersen M.H."/>
            <person name="Karst S.M."/>
            <person name="Dueholm M.S."/>
            <person name="Nielsen P.H."/>
            <person name="Albertsen M."/>
        </authorList>
    </citation>
    <scope>NUCLEOTIDE SEQUENCE [LARGE SCALE GENOMIC DNA]</scope>
    <source>
        <strain evidence="1">Ribe_18-Q3-R11-54_BAT3C.373</strain>
    </source>
</reference>
<evidence type="ECO:0000313" key="1">
    <source>
        <dbReference type="EMBL" id="MBK9719234.1"/>
    </source>
</evidence>
<comment type="caution">
    <text evidence="1">The sequence shown here is derived from an EMBL/GenBank/DDBJ whole genome shotgun (WGS) entry which is preliminary data.</text>
</comment>
<gene>
    <name evidence="1" type="ORF">IPO85_17295</name>
</gene>
<evidence type="ECO:0000313" key="2">
    <source>
        <dbReference type="Proteomes" id="UP000808349"/>
    </source>
</evidence>
<name>A0A9D7SC38_9BACT</name>
<dbReference type="EMBL" id="JADKFW010000017">
    <property type="protein sequence ID" value="MBK9719234.1"/>
    <property type="molecule type" value="Genomic_DNA"/>
</dbReference>
<dbReference type="Pfam" id="PF12099">
    <property type="entry name" value="DUF3575"/>
    <property type="match status" value="1"/>
</dbReference>
<proteinExistence type="predicted"/>
<protein>
    <submittedName>
        <fullName evidence="1">DUF3575 domain-containing protein</fullName>
    </submittedName>
</protein>
<dbReference type="AlphaFoldDB" id="A0A9D7SC38"/>
<dbReference type="Proteomes" id="UP000808349">
    <property type="component" value="Unassembled WGS sequence"/>
</dbReference>
<sequence>MNRFILSFILVFVCTFLSFGQLEIKANPLGLVLKNIDIGAEYGISQNIGLGLQPIIDFDRIRLFGETYKSARFGAILQGKYYFIPKKRIDNIYAMLYLKPIAGNYALENIYSINAVKISMGIGFGYKFVSTNHIVFESNFGYGRALFNKAYPKIATIDLSTYPYINYDFILSVMMGYRF</sequence>
<accession>A0A9D7SC38</accession>